<dbReference type="OrthoDB" id="3461417at2"/>
<protein>
    <submittedName>
        <fullName evidence="6">LysR family transcriptional regulator</fullName>
    </submittedName>
</protein>
<dbReference type="SUPFAM" id="SSF46785">
    <property type="entry name" value="Winged helix' DNA-binding domain"/>
    <property type="match status" value="1"/>
</dbReference>
<evidence type="ECO:0000256" key="4">
    <source>
        <dbReference type="ARBA" id="ARBA00023163"/>
    </source>
</evidence>
<proteinExistence type="inferred from homology"/>
<dbReference type="Proteomes" id="UP000319769">
    <property type="component" value="Unassembled WGS sequence"/>
</dbReference>
<dbReference type="SUPFAM" id="SSF53850">
    <property type="entry name" value="Periplasmic binding protein-like II"/>
    <property type="match status" value="1"/>
</dbReference>
<dbReference type="PRINTS" id="PR00039">
    <property type="entry name" value="HTHLYSR"/>
</dbReference>
<gene>
    <name evidence="6" type="ORF">FPZ12_008275</name>
</gene>
<reference evidence="6" key="1">
    <citation type="submission" date="2019-09" db="EMBL/GenBank/DDBJ databases">
        <authorList>
            <person name="Teo W.F.A."/>
            <person name="Duangmal K."/>
        </authorList>
    </citation>
    <scope>NUCLEOTIDE SEQUENCE [LARGE SCALE GENOMIC DNA]</scope>
    <source>
        <strain evidence="6">K81G1</strain>
    </source>
</reference>
<dbReference type="InterPro" id="IPR036390">
    <property type="entry name" value="WH_DNA-bd_sf"/>
</dbReference>
<evidence type="ECO:0000256" key="1">
    <source>
        <dbReference type="ARBA" id="ARBA00009437"/>
    </source>
</evidence>
<dbReference type="Gene3D" id="1.10.10.10">
    <property type="entry name" value="Winged helix-like DNA-binding domain superfamily/Winged helix DNA-binding domain"/>
    <property type="match status" value="1"/>
</dbReference>
<dbReference type="RefSeq" id="WP_144748517.1">
    <property type="nucleotide sequence ID" value="NZ_VMNW02000008.1"/>
</dbReference>
<dbReference type="InterPro" id="IPR000847">
    <property type="entry name" value="LysR_HTH_N"/>
</dbReference>
<dbReference type="GO" id="GO:0003677">
    <property type="term" value="F:DNA binding"/>
    <property type="evidence" value="ECO:0007669"/>
    <property type="project" value="UniProtKB-KW"/>
</dbReference>
<evidence type="ECO:0000256" key="3">
    <source>
        <dbReference type="ARBA" id="ARBA00023125"/>
    </source>
</evidence>
<comment type="caution">
    <text evidence="6">The sequence shown here is derived from an EMBL/GenBank/DDBJ whole genome shotgun (WGS) entry which is preliminary data.</text>
</comment>
<dbReference type="InterPro" id="IPR036388">
    <property type="entry name" value="WH-like_DNA-bd_sf"/>
</dbReference>
<evidence type="ECO:0000313" key="7">
    <source>
        <dbReference type="Proteomes" id="UP000319769"/>
    </source>
</evidence>
<keyword evidence="7" id="KW-1185">Reference proteome</keyword>
<keyword evidence="2" id="KW-0805">Transcription regulation</keyword>
<dbReference type="Pfam" id="PF03466">
    <property type="entry name" value="LysR_substrate"/>
    <property type="match status" value="1"/>
</dbReference>
<keyword evidence="3" id="KW-0238">DNA-binding</keyword>
<dbReference type="FunFam" id="1.10.10.10:FF:000001">
    <property type="entry name" value="LysR family transcriptional regulator"/>
    <property type="match status" value="1"/>
</dbReference>
<dbReference type="AlphaFoldDB" id="A0A5N0VC99"/>
<dbReference type="Pfam" id="PF00126">
    <property type="entry name" value="HTH_1"/>
    <property type="match status" value="1"/>
</dbReference>
<dbReference type="GO" id="GO:0003700">
    <property type="term" value="F:DNA-binding transcription factor activity"/>
    <property type="evidence" value="ECO:0007669"/>
    <property type="project" value="InterPro"/>
</dbReference>
<sequence length="319" mass="34524">MEVRQLQYVLALAEECHFQRAASRLSVSQPSLSQHIQRVEREVGVELFVRSTRSVSLTPAGEVLVARAREILAGLDDAIEATRERGEGVTGRLSIGIAGSATYSLVPRLVRGFRHEHPRLVIHLSPEMMTSQQVPALVDGRLDIGFLRPPVAVDGWSVEVVDSEPMVALLPAGHPGAAASSVRLTDLQRDPFITFSSRSDSRANQVVFSACRKAGFDPRIGQEVGMVAAVVGLVSAGIGVAVVPHSIQCVKVDGAVYRPIDDGPSLDLAMCWREEMSPAVARFVRYVQKSIAAPLADQVRRAIETHDARRLSSSSGHSR</sequence>
<dbReference type="PANTHER" id="PTHR30346">
    <property type="entry name" value="TRANSCRIPTIONAL DUAL REGULATOR HCAR-RELATED"/>
    <property type="match status" value="1"/>
</dbReference>
<evidence type="ECO:0000313" key="6">
    <source>
        <dbReference type="EMBL" id="KAA9164006.1"/>
    </source>
</evidence>
<dbReference type="PANTHER" id="PTHR30346:SF30">
    <property type="entry name" value="SMALL NEUTRAL PROTEASE REGULATORY PROTEIN"/>
    <property type="match status" value="1"/>
</dbReference>
<dbReference type="CDD" id="cd08414">
    <property type="entry name" value="PBP2_LTTR_aromatics_like"/>
    <property type="match status" value="1"/>
</dbReference>
<organism evidence="6 7">
    <name type="scientific">Amycolatopsis acidicola</name>
    <dbReference type="NCBI Taxonomy" id="2596893"/>
    <lineage>
        <taxon>Bacteria</taxon>
        <taxon>Bacillati</taxon>
        <taxon>Actinomycetota</taxon>
        <taxon>Actinomycetes</taxon>
        <taxon>Pseudonocardiales</taxon>
        <taxon>Pseudonocardiaceae</taxon>
        <taxon>Amycolatopsis</taxon>
    </lineage>
</organism>
<dbReference type="InterPro" id="IPR005119">
    <property type="entry name" value="LysR_subst-bd"/>
</dbReference>
<keyword evidence="4" id="KW-0804">Transcription</keyword>
<evidence type="ECO:0000256" key="2">
    <source>
        <dbReference type="ARBA" id="ARBA00023015"/>
    </source>
</evidence>
<name>A0A5N0VC99_9PSEU</name>
<comment type="similarity">
    <text evidence="1">Belongs to the LysR transcriptional regulatory family.</text>
</comment>
<dbReference type="EMBL" id="VMNW02000008">
    <property type="protein sequence ID" value="KAA9164006.1"/>
    <property type="molecule type" value="Genomic_DNA"/>
</dbReference>
<evidence type="ECO:0000259" key="5">
    <source>
        <dbReference type="PROSITE" id="PS50931"/>
    </source>
</evidence>
<accession>A0A5N0VC99</accession>
<dbReference type="GO" id="GO:0032993">
    <property type="term" value="C:protein-DNA complex"/>
    <property type="evidence" value="ECO:0007669"/>
    <property type="project" value="TreeGrafter"/>
</dbReference>
<dbReference type="Gene3D" id="3.40.190.10">
    <property type="entry name" value="Periplasmic binding protein-like II"/>
    <property type="match status" value="2"/>
</dbReference>
<dbReference type="PROSITE" id="PS50931">
    <property type="entry name" value="HTH_LYSR"/>
    <property type="match status" value="1"/>
</dbReference>
<feature type="domain" description="HTH lysR-type" evidence="5">
    <location>
        <begin position="1"/>
        <end position="58"/>
    </location>
</feature>